<dbReference type="Proteomes" id="UP000569951">
    <property type="component" value="Unassembled WGS sequence"/>
</dbReference>
<dbReference type="PANTHER" id="PTHR42723">
    <property type="entry name" value="CHLOROPHYLL SYNTHASE"/>
    <property type="match status" value="1"/>
</dbReference>
<sequence length="297" mass="31877">MTRVAPTPRAQGAQGPLRLLWISRPALWINTVGVAVVGLWLTGRLWSWDPAFLVTLLWLTLPFNLLIYGLNDVFDQAEDARNPRKGGLQGARIRADEVPGILWGVALLNLPFVAFAAWRLEAGALLWMALTAGLFVAYSWPPLRFKARPFWDSLSNVAYALPLGLIPALFGETPNGWALAGLMAWSVAKHAFDAVQDISADHRAGTRTIAVVLGPRGTALWCLGWFALAAALFAPLSPLVSLAVLLVSGGLSLRLLRAPLEAQAARLYPASILSPWLIGSVAGVQLVALLVSGGRIG</sequence>
<comment type="subcellular location">
    <subcellularLocation>
        <location evidence="1">Membrane</location>
        <topology evidence="1">Multi-pass membrane protein</topology>
    </subcellularLocation>
</comment>
<reference evidence="6 7" key="1">
    <citation type="submission" date="2020-08" db="EMBL/GenBank/DDBJ databases">
        <title>Genomic Encyclopedia of Type Strains, Phase IV (KMG-IV): sequencing the most valuable type-strain genomes for metagenomic binning, comparative biology and taxonomic classification.</title>
        <authorList>
            <person name="Goeker M."/>
        </authorList>
    </citation>
    <scope>NUCLEOTIDE SEQUENCE [LARGE SCALE GENOMIC DNA]</scope>
    <source>
        <strain evidence="6 7">DSM 21458</strain>
    </source>
</reference>
<feature type="transmembrane region" description="Helical" evidence="5">
    <location>
        <begin position="124"/>
        <end position="141"/>
    </location>
</feature>
<dbReference type="EMBL" id="JACHHG010000004">
    <property type="protein sequence ID" value="MBB6098059.1"/>
    <property type="molecule type" value="Genomic_DNA"/>
</dbReference>
<dbReference type="PANTHER" id="PTHR42723:SF1">
    <property type="entry name" value="CHLOROPHYLL SYNTHASE, CHLOROPLASTIC"/>
    <property type="match status" value="1"/>
</dbReference>
<dbReference type="Pfam" id="PF01040">
    <property type="entry name" value="UbiA"/>
    <property type="match status" value="1"/>
</dbReference>
<keyword evidence="3 5" id="KW-1133">Transmembrane helix</keyword>
<dbReference type="AlphaFoldDB" id="A0A841I0X1"/>
<dbReference type="Gene3D" id="1.10.357.140">
    <property type="entry name" value="UbiA prenyltransferase"/>
    <property type="match status" value="1"/>
</dbReference>
<evidence type="ECO:0000256" key="4">
    <source>
        <dbReference type="ARBA" id="ARBA00023136"/>
    </source>
</evidence>
<keyword evidence="4 5" id="KW-0472">Membrane</keyword>
<evidence type="ECO:0000256" key="1">
    <source>
        <dbReference type="ARBA" id="ARBA00004141"/>
    </source>
</evidence>
<evidence type="ECO:0000256" key="5">
    <source>
        <dbReference type="SAM" id="Phobius"/>
    </source>
</evidence>
<feature type="transmembrane region" description="Helical" evidence="5">
    <location>
        <begin position="268"/>
        <end position="291"/>
    </location>
</feature>
<dbReference type="NCBIfam" id="NF010119">
    <property type="entry name" value="PRK13595.1"/>
    <property type="match status" value="1"/>
</dbReference>
<evidence type="ECO:0000313" key="6">
    <source>
        <dbReference type="EMBL" id="MBB6098059.1"/>
    </source>
</evidence>
<evidence type="ECO:0000313" key="7">
    <source>
        <dbReference type="Proteomes" id="UP000569951"/>
    </source>
</evidence>
<feature type="transmembrane region" description="Helical" evidence="5">
    <location>
        <begin position="52"/>
        <end position="71"/>
    </location>
</feature>
<proteinExistence type="predicted"/>
<feature type="transmembrane region" description="Helical" evidence="5">
    <location>
        <begin position="100"/>
        <end position="118"/>
    </location>
</feature>
<dbReference type="InterPro" id="IPR000537">
    <property type="entry name" value="UbiA_prenyltransferase"/>
</dbReference>
<feature type="transmembrane region" description="Helical" evidence="5">
    <location>
        <begin position="27"/>
        <end position="46"/>
    </location>
</feature>
<dbReference type="InterPro" id="IPR050475">
    <property type="entry name" value="Prenyltransferase_related"/>
</dbReference>
<dbReference type="Gene3D" id="1.20.120.1780">
    <property type="entry name" value="UbiA prenyltransferase"/>
    <property type="match status" value="1"/>
</dbReference>
<keyword evidence="2 5" id="KW-0812">Transmembrane</keyword>
<dbReference type="GO" id="GO:0016765">
    <property type="term" value="F:transferase activity, transferring alkyl or aryl (other than methyl) groups"/>
    <property type="evidence" value="ECO:0007669"/>
    <property type="project" value="InterPro"/>
</dbReference>
<comment type="caution">
    <text evidence="6">The sequence shown here is derived from an EMBL/GenBank/DDBJ whole genome shotgun (WGS) entry which is preliminary data.</text>
</comment>
<dbReference type="InterPro" id="IPR044878">
    <property type="entry name" value="UbiA_sf"/>
</dbReference>
<dbReference type="CDD" id="cd13966">
    <property type="entry name" value="PT_UbiA_4"/>
    <property type="match status" value="1"/>
</dbReference>
<protein>
    <submittedName>
        <fullName evidence="6">4-hydroxybenzoate polyprenyltransferase</fullName>
    </submittedName>
</protein>
<name>A0A841I0X1_9DEIO</name>
<gene>
    <name evidence="6" type="ORF">HNR42_001482</name>
</gene>
<keyword evidence="7" id="KW-1185">Reference proteome</keyword>
<evidence type="ECO:0000256" key="2">
    <source>
        <dbReference type="ARBA" id="ARBA00022692"/>
    </source>
</evidence>
<keyword evidence="6" id="KW-0808">Transferase</keyword>
<organism evidence="6 7">
    <name type="scientific">Deinobacterium chartae</name>
    <dbReference type="NCBI Taxonomy" id="521158"/>
    <lineage>
        <taxon>Bacteria</taxon>
        <taxon>Thermotogati</taxon>
        <taxon>Deinococcota</taxon>
        <taxon>Deinococci</taxon>
        <taxon>Deinococcales</taxon>
        <taxon>Deinococcaceae</taxon>
        <taxon>Deinobacterium</taxon>
    </lineage>
</organism>
<evidence type="ECO:0000256" key="3">
    <source>
        <dbReference type="ARBA" id="ARBA00022989"/>
    </source>
</evidence>
<accession>A0A841I0X1</accession>
<dbReference type="RefSeq" id="WP_183986086.1">
    <property type="nucleotide sequence ID" value="NZ_JACHHG010000004.1"/>
</dbReference>
<dbReference type="GO" id="GO:0016020">
    <property type="term" value="C:membrane"/>
    <property type="evidence" value="ECO:0007669"/>
    <property type="project" value="UniProtKB-SubCell"/>
</dbReference>